<proteinExistence type="predicted"/>
<protein>
    <submittedName>
        <fullName evidence="1">7391_t:CDS:1</fullName>
    </submittedName>
</protein>
<name>A0A9N8V302_9GLOM</name>
<accession>A0A9N8V302</accession>
<reference evidence="1" key="1">
    <citation type="submission" date="2021-06" db="EMBL/GenBank/DDBJ databases">
        <authorList>
            <person name="Kallberg Y."/>
            <person name="Tangrot J."/>
            <person name="Rosling A."/>
        </authorList>
    </citation>
    <scope>NUCLEOTIDE SEQUENCE</scope>
    <source>
        <strain evidence="1">MT106</strain>
    </source>
</reference>
<dbReference type="AlphaFoldDB" id="A0A9N8V302"/>
<dbReference type="EMBL" id="CAJVPL010000025">
    <property type="protein sequence ID" value="CAG8435355.1"/>
    <property type="molecule type" value="Genomic_DNA"/>
</dbReference>
<keyword evidence="2" id="KW-1185">Reference proteome</keyword>
<evidence type="ECO:0000313" key="2">
    <source>
        <dbReference type="Proteomes" id="UP000789831"/>
    </source>
</evidence>
<sequence length="45" mass="5547">MSSVDYVFLILFLDLDFNDIPQLASRWHIEDAVWRWYEEQLKTNE</sequence>
<gene>
    <name evidence="1" type="ORF">AGERDE_LOCUS514</name>
</gene>
<dbReference type="Proteomes" id="UP000789831">
    <property type="component" value="Unassembled WGS sequence"/>
</dbReference>
<organism evidence="1 2">
    <name type="scientific">Ambispora gerdemannii</name>
    <dbReference type="NCBI Taxonomy" id="144530"/>
    <lineage>
        <taxon>Eukaryota</taxon>
        <taxon>Fungi</taxon>
        <taxon>Fungi incertae sedis</taxon>
        <taxon>Mucoromycota</taxon>
        <taxon>Glomeromycotina</taxon>
        <taxon>Glomeromycetes</taxon>
        <taxon>Archaeosporales</taxon>
        <taxon>Ambisporaceae</taxon>
        <taxon>Ambispora</taxon>
    </lineage>
</organism>
<comment type="caution">
    <text evidence="1">The sequence shown here is derived from an EMBL/GenBank/DDBJ whole genome shotgun (WGS) entry which is preliminary data.</text>
</comment>
<evidence type="ECO:0000313" key="1">
    <source>
        <dbReference type="EMBL" id="CAG8435355.1"/>
    </source>
</evidence>